<reference evidence="1 2" key="2">
    <citation type="submission" date="2020-04" db="EMBL/GenBank/DDBJ databases">
        <title>Genome sequencing and assembly of multiple isolates from the Colletotrichum gloeosporioides species complex.</title>
        <authorList>
            <person name="Gan P."/>
            <person name="Shirasu K."/>
        </authorList>
    </citation>
    <scope>NUCLEOTIDE SEQUENCE [LARGE SCALE GENOMIC DNA]</scope>
    <source>
        <strain evidence="1 2">Nara gc5</strain>
    </source>
</reference>
<dbReference type="AlphaFoldDB" id="A0A7J6IJK2"/>
<organism evidence="1 2">
    <name type="scientific">Colletotrichum fructicola (strain Nara gc5)</name>
    <name type="common">Anthracnose fungus</name>
    <name type="synonym">Colletotrichum gloeosporioides (strain Nara gc5)</name>
    <dbReference type="NCBI Taxonomy" id="1213859"/>
    <lineage>
        <taxon>Eukaryota</taxon>
        <taxon>Fungi</taxon>
        <taxon>Dikarya</taxon>
        <taxon>Ascomycota</taxon>
        <taxon>Pezizomycotina</taxon>
        <taxon>Sordariomycetes</taxon>
        <taxon>Hypocreomycetidae</taxon>
        <taxon>Glomerellales</taxon>
        <taxon>Glomerellaceae</taxon>
        <taxon>Colletotrichum</taxon>
        <taxon>Colletotrichum gloeosporioides species complex</taxon>
    </lineage>
</organism>
<dbReference type="GO" id="GO:0050660">
    <property type="term" value="F:flavin adenine dinucleotide binding"/>
    <property type="evidence" value="ECO:0007669"/>
    <property type="project" value="InterPro"/>
</dbReference>
<sequence>MHTTDQVAPGVSILASDNVVRYDVVPGNGTMAVANASSNANPFWALKGALPEVPGSIGHNIVKADVDEIYRIYEVWKAAAEDISDIQGLITLLF</sequence>
<evidence type="ECO:0000313" key="2">
    <source>
        <dbReference type="Proteomes" id="UP000011096"/>
    </source>
</evidence>
<dbReference type="GeneID" id="90980369"/>
<dbReference type="EMBL" id="ANPB02000009">
    <property type="protein sequence ID" value="KAF4476817.1"/>
    <property type="molecule type" value="Genomic_DNA"/>
</dbReference>
<dbReference type="Proteomes" id="UP000011096">
    <property type="component" value="Unassembled WGS sequence"/>
</dbReference>
<dbReference type="RefSeq" id="XP_066007504.1">
    <property type="nucleotide sequence ID" value="XM_066153088.1"/>
</dbReference>
<name>A0A7J6IJK2_COLFN</name>
<dbReference type="InterPro" id="IPR016169">
    <property type="entry name" value="FAD-bd_PCMH_sub2"/>
</dbReference>
<reference evidence="1 2" key="1">
    <citation type="submission" date="2012-08" db="EMBL/GenBank/DDBJ databases">
        <authorList>
            <person name="Gan P.H.P."/>
            <person name="Ikeda K."/>
            <person name="Irieda H."/>
            <person name="Narusaka M."/>
            <person name="O'Connell R.J."/>
            <person name="Narusaka Y."/>
            <person name="Takano Y."/>
            <person name="Kubo Y."/>
            <person name="Shirasu K."/>
        </authorList>
    </citation>
    <scope>NUCLEOTIDE SEQUENCE [LARGE SCALE GENOMIC DNA]</scope>
    <source>
        <strain evidence="1 2">Nara gc5</strain>
    </source>
</reference>
<protein>
    <submittedName>
        <fullName evidence="1">Uncharacterized protein</fullName>
    </submittedName>
</protein>
<dbReference type="Gene3D" id="3.30.465.10">
    <property type="match status" value="1"/>
</dbReference>
<dbReference type="InParanoid" id="A0A7J6IJK2"/>
<keyword evidence="2" id="KW-1185">Reference proteome</keyword>
<gene>
    <name evidence="1" type="ORF">CGGC5_v014395</name>
</gene>
<dbReference type="OrthoDB" id="2151789at2759"/>
<comment type="caution">
    <text evidence="1">The sequence shown here is derived from an EMBL/GenBank/DDBJ whole genome shotgun (WGS) entry which is preliminary data.</text>
</comment>
<dbReference type="SUPFAM" id="SSF56176">
    <property type="entry name" value="FAD-binding/transporter-associated domain-like"/>
    <property type="match status" value="1"/>
</dbReference>
<accession>A0A7J6IJK2</accession>
<dbReference type="InterPro" id="IPR036318">
    <property type="entry name" value="FAD-bd_PCMH-like_sf"/>
</dbReference>
<proteinExistence type="predicted"/>
<evidence type="ECO:0000313" key="1">
    <source>
        <dbReference type="EMBL" id="KAF4476817.1"/>
    </source>
</evidence>